<dbReference type="RefSeq" id="WP_149112691.1">
    <property type="nucleotide sequence ID" value="NZ_CP042425.1"/>
</dbReference>
<evidence type="ECO:0000313" key="1">
    <source>
        <dbReference type="EMBL" id="QEL18161.1"/>
    </source>
</evidence>
<dbReference type="KEGG" id="lrs:PX52LOC_05175"/>
<protein>
    <submittedName>
        <fullName evidence="1">Uncharacterized protein</fullName>
    </submittedName>
</protein>
<gene>
    <name evidence="1" type="ORF">PX52LOC_05175</name>
</gene>
<dbReference type="Proteomes" id="UP000324974">
    <property type="component" value="Chromosome"/>
</dbReference>
<organism evidence="1 2">
    <name type="scientific">Limnoglobus roseus</name>
    <dbReference type="NCBI Taxonomy" id="2598579"/>
    <lineage>
        <taxon>Bacteria</taxon>
        <taxon>Pseudomonadati</taxon>
        <taxon>Planctomycetota</taxon>
        <taxon>Planctomycetia</taxon>
        <taxon>Gemmatales</taxon>
        <taxon>Gemmataceae</taxon>
        <taxon>Limnoglobus</taxon>
    </lineage>
</organism>
<accession>A0A5C1AG24</accession>
<sequence>MPTRLDAGQQVMAMLERGWVWKDAFSDILVHPTDHTLAVQFDRASNVLRLSPALVQAVSLVIPTRGGKKRRS</sequence>
<keyword evidence="2" id="KW-1185">Reference proteome</keyword>
<proteinExistence type="predicted"/>
<name>A0A5C1AG24_9BACT</name>
<evidence type="ECO:0000313" key="2">
    <source>
        <dbReference type="Proteomes" id="UP000324974"/>
    </source>
</evidence>
<dbReference type="OrthoDB" id="9923042at2"/>
<dbReference type="EMBL" id="CP042425">
    <property type="protein sequence ID" value="QEL18161.1"/>
    <property type="molecule type" value="Genomic_DNA"/>
</dbReference>
<dbReference type="AlphaFoldDB" id="A0A5C1AG24"/>
<reference evidence="2" key="1">
    <citation type="submission" date="2019-08" db="EMBL/GenBank/DDBJ databases">
        <title>Limnoglobus roseus gen. nov., sp. nov., a novel freshwater planctomycete with a giant genome from the family Gemmataceae.</title>
        <authorList>
            <person name="Kulichevskaya I.S."/>
            <person name="Naumoff D.G."/>
            <person name="Miroshnikov K."/>
            <person name="Ivanova A."/>
            <person name="Philippov D.A."/>
            <person name="Hakobyan A."/>
            <person name="Rijpstra I.C."/>
            <person name="Sinninghe Damste J.S."/>
            <person name="Liesack W."/>
            <person name="Dedysh S.N."/>
        </authorList>
    </citation>
    <scope>NUCLEOTIDE SEQUENCE [LARGE SCALE GENOMIC DNA]</scope>
    <source>
        <strain evidence="2">PX52</strain>
    </source>
</reference>